<name>A0ABR3QSA6_9PLEO</name>
<evidence type="ECO:0000313" key="2">
    <source>
        <dbReference type="EMBL" id="KAL1595029.1"/>
    </source>
</evidence>
<dbReference type="Proteomes" id="UP001521785">
    <property type="component" value="Unassembled WGS sequence"/>
</dbReference>
<protein>
    <submittedName>
        <fullName evidence="2">Uncharacterized protein</fullName>
    </submittedName>
</protein>
<feature type="region of interest" description="Disordered" evidence="1">
    <location>
        <begin position="95"/>
        <end position="166"/>
    </location>
</feature>
<organism evidence="2 3">
    <name type="scientific">Paraconiothyrium brasiliense</name>
    <dbReference type="NCBI Taxonomy" id="300254"/>
    <lineage>
        <taxon>Eukaryota</taxon>
        <taxon>Fungi</taxon>
        <taxon>Dikarya</taxon>
        <taxon>Ascomycota</taxon>
        <taxon>Pezizomycotina</taxon>
        <taxon>Dothideomycetes</taxon>
        <taxon>Pleosporomycetidae</taxon>
        <taxon>Pleosporales</taxon>
        <taxon>Massarineae</taxon>
        <taxon>Didymosphaeriaceae</taxon>
        <taxon>Paraconiothyrium</taxon>
    </lineage>
</organism>
<feature type="compositionally biased region" description="Polar residues" evidence="1">
    <location>
        <begin position="133"/>
        <end position="143"/>
    </location>
</feature>
<keyword evidence="3" id="KW-1185">Reference proteome</keyword>
<evidence type="ECO:0000313" key="3">
    <source>
        <dbReference type="Proteomes" id="UP001521785"/>
    </source>
</evidence>
<comment type="caution">
    <text evidence="2">The sequence shown here is derived from an EMBL/GenBank/DDBJ whole genome shotgun (WGS) entry which is preliminary data.</text>
</comment>
<reference evidence="2 3" key="1">
    <citation type="submission" date="2024-02" db="EMBL/GenBank/DDBJ databases">
        <title>De novo assembly and annotation of 12 fungi associated with fruit tree decline syndrome in Ontario, Canada.</title>
        <authorList>
            <person name="Sulman M."/>
            <person name="Ellouze W."/>
            <person name="Ilyukhin E."/>
        </authorList>
    </citation>
    <scope>NUCLEOTIDE SEQUENCE [LARGE SCALE GENOMIC DNA]</scope>
    <source>
        <strain evidence="2 3">M42-189</strain>
    </source>
</reference>
<proteinExistence type="predicted"/>
<evidence type="ECO:0000256" key="1">
    <source>
        <dbReference type="SAM" id="MobiDB-lite"/>
    </source>
</evidence>
<accession>A0ABR3QSA6</accession>
<gene>
    <name evidence="2" type="ORF">SLS60_009714</name>
</gene>
<dbReference type="EMBL" id="JAKJXO020000016">
    <property type="protein sequence ID" value="KAL1595029.1"/>
    <property type="molecule type" value="Genomic_DNA"/>
</dbReference>
<sequence length="166" mass="18472">MDANLANFVTSVLHAIAFWKELIARKRTQWQRDLNKQPCVHCGHVASKQDEAPVNDITGEEQAGSSRRPMLSNVSKVGKVVLPKWARAANIFDRRDDTKDRDVEHEAANDDVGEPFLATPEESTEDTAGPSGTYGTMSQSVESLRSIPETIVRQKDKGKKRLVDVE</sequence>
<feature type="compositionally biased region" description="Basic and acidic residues" evidence="1">
    <location>
        <begin position="95"/>
        <end position="108"/>
    </location>
</feature>